<dbReference type="SMART" id="SM00822">
    <property type="entry name" value="PKS_KR"/>
    <property type="match status" value="1"/>
</dbReference>
<dbReference type="Gene3D" id="3.40.50.720">
    <property type="entry name" value="NAD(P)-binding Rossmann-like Domain"/>
    <property type="match status" value="1"/>
</dbReference>
<dbReference type="Proteomes" id="UP000766486">
    <property type="component" value="Unassembled WGS sequence"/>
</dbReference>
<dbReference type="EMBL" id="CABFNS010000851">
    <property type="protein sequence ID" value="VUC32727.1"/>
    <property type="molecule type" value="Genomic_DNA"/>
</dbReference>
<comment type="similarity">
    <text evidence="1">Belongs to the short-chain dehydrogenases/reductases (SDR) family.</text>
</comment>
<proteinExistence type="inferred from homology"/>
<organism evidence="4 5">
    <name type="scientific">Bionectria ochroleuca</name>
    <name type="common">Gliocladium roseum</name>
    <dbReference type="NCBI Taxonomy" id="29856"/>
    <lineage>
        <taxon>Eukaryota</taxon>
        <taxon>Fungi</taxon>
        <taxon>Dikarya</taxon>
        <taxon>Ascomycota</taxon>
        <taxon>Pezizomycotina</taxon>
        <taxon>Sordariomycetes</taxon>
        <taxon>Hypocreomycetidae</taxon>
        <taxon>Hypocreales</taxon>
        <taxon>Bionectriaceae</taxon>
        <taxon>Clonostachys</taxon>
    </lineage>
</organism>
<keyword evidence="5" id="KW-1185">Reference proteome</keyword>
<dbReference type="PANTHER" id="PTHR42901:SF1">
    <property type="entry name" value="ALCOHOL DEHYDROGENASE"/>
    <property type="match status" value="1"/>
</dbReference>
<evidence type="ECO:0000313" key="4">
    <source>
        <dbReference type="EMBL" id="VUC32727.1"/>
    </source>
</evidence>
<dbReference type="CDD" id="cd05233">
    <property type="entry name" value="SDR_c"/>
    <property type="match status" value="1"/>
</dbReference>
<name>A0ABY6UNE9_BIOOC</name>
<protein>
    <recommendedName>
        <fullName evidence="3">Ketoreductase domain-containing protein</fullName>
    </recommendedName>
</protein>
<dbReference type="SUPFAM" id="SSF51735">
    <property type="entry name" value="NAD(P)-binding Rossmann-fold domains"/>
    <property type="match status" value="1"/>
</dbReference>
<comment type="caution">
    <text evidence="4">The sequence shown here is derived from an EMBL/GenBank/DDBJ whole genome shotgun (WGS) entry which is preliminary data.</text>
</comment>
<dbReference type="InterPro" id="IPR002347">
    <property type="entry name" value="SDR_fam"/>
</dbReference>
<dbReference type="PANTHER" id="PTHR42901">
    <property type="entry name" value="ALCOHOL DEHYDROGENASE"/>
    <property type="match status" value="1"/>
</dbReference>
<evidence type="ECO:0000313" key="5">
    <source>
        <dbReference type="Proteomes" id="UP000766486"/>
    </source>
</evidence>
<evidence type="ECO:0000256" key="2">
    <source>
        <dbReference type="ARBA" id="ARBA00023002"/>
    </source>
</evidence>
<dbReference type="Pfam" id="PF00106">
    <property type="entry name" value="adh_short"/>
    <property type="match status" value="1"/>
</dbReference>
<keyword evidence="2" id="KW-0560">Oxidoreductase</keyword>
<dbReference type="InterPro" id="IPR036291">
    <property type="entry name" value="NAD(P)-bd_dom_sf"/>
</dbReference>
<gene>
    <name evidence="4" type="ORF">CLO192961_LOCUS328973</name>
</gene>
<feature type="non-terminal residue" evidence="4">
    <location>
        <position position="1"/>
    </location>
</feature>
<sequence length="322" mass="35183">KHLTYTPESSSKPPNTAIMSLPVLKKYHKEPYPAIAPTRPELSQKGKTVLVAGGSTGIGYAIAEAFITAQAARVIITGRRADVLEKSVAQLKKDTQKSSPATIVEAKVADIANLEESKKLWVGLESDGVYVDTLVLNAASFGQKKPILDTKFEDVWNDFEVNVRAPLDLTQRFYKQTTGKGQKYLVNVSTIATYMWALAAERPTYGLTKSAGTLLVQQIAKDISADEIQIVSFHPGGVLTEAAKRDGLENLPIKWDDVNLAGQTAVWAATPEAKFLHGRFIWANWDVDEVKNGEVGKQIEEDKNFLKVGIEGLAEKNGGFVI</sequence>
<evidence type="ECO:0000256" key="1">
    <source>
        <dbReference type="ARBA" id="ARBA00006484"/>
    </source>
</evidence>
<dbReference type="PRINTS" id="PR00081">
    <property type="entry name" value="GDHRDH"/>
</dbReference>
<feature type="domain" description="Ketoreductase" evidence="3">
    <location>
        <begin position="47"/>
        <end position="219"/>
    </location>
</feature>
<reference evidence="4 5" key="1">
    <citation type="submission" date="2019-06" db="EMBL/GenBank/DDBJ databases">
        <authorList>
            <person name="Broberg M."/>
        </authorList>
    </citation>
    <scope>NUCLEOTIDE SEQUENCE [LARGE SCALE GENOMIC DNA]</scope>
</reference>
<dbReference type="InterPro" id="IPR057326">
    <property type="entry name" value="KR_dom"/>
</dbReference>
<accession>A0ABY6UNE9</accession>
<evidence type="ECO:0000259" key="3">
    <source>
        <dbReference type="SMART" id="SM00822"/>
    </source>
</evidence>